<dbReference type="AlphaFoldDB" id="A0A6M4H0S0"/>
<keyword evidence="3" id="KW-1185">Reference proteome</keyword>
<dbReference type="EMBL" id="CP053069">
    <property type="protein sequence ID" value="QJR13099.1"/>
    <property type="molecule type" value="Genomic_DNA"/>
</dbReference>
<name>A0A6M4H0S0_9PROT</name>
<gene>
    <name evidence="2" type="ORF">DSM104443_04193</name>
</gene>
<dbReference type="RefSeq" id="WP_171095883.1">
    <property type="nucleotide sequence ID" value="NZ_CP053069.1"/>
</dbReference>
<accession>A0A6M4H0S0</accession>
<dbReference type="Proteomes" id="UP000501534">
    <property type="component" value="Chromosome"/>
</dbReference>
<dbReference type="KEGG" id="uru:DSM104443_04193"/>
<proteinExistence type="predicted"/>
<feature type="signal peptide" evidence="1">
    <location>
        <begin position="1"/>
        <end position="22"/>
    </location>
</feature>
<reference evidence="2 3" key="1">
    <citation type="submission" date="2020-04" db="EMBL/GenBank/DDBJ databases">
        <title>Usitatibacter rugosus gen. nov., sp. nov. and Usitatibacter palustris sp. nov., novel members of Usitatibacteraceae fam. nov. within the order Nitrosomonadales isolated from soil.</title>
        <authorList>
            <person name="Huber K.J."/>
            <person name="Neumann-Schaal M."/>
            <person name="Geppert A."/>
            <person name="Luckner M."/>
            <person name="Wanner G."/>
            <person name="Overmann J."/>
        </authorList>
    </citation>
    <scope>NUCLEOTIDE SEQUENCE [LARGE SCALE GENOMIC DNA]</scope>
    <source>
        <strain evidence="2 3">0125_3</strain>
    </source>
</reference>
<protein>
    <submittedName>
        <fullName evidence="2">Uncharacterized protein</fullName>
    </submittedName>
</protein>
<evidence type="ECO:0000313" key="3">
    <source>
        <dbReference type="Proteomes" id="UP000501534"/>
    </source>
</evidence>
<organism evidence="2 3">
    <name type="scientific">Usitatibacter rugosus</name>
    <dbReference type="NCBI Taxonomy" id="2732067"/>
    <lineage>
        <taxon>Bacteria</taxon>
        <taxon>Pseudomonadati</taxon>
        <taxon>Pseudomonadota</taxon>
        <taxon>Betaproteobacteria</taxon>
        <taxon>Nitrosomonadales</taxon>
        <taxon>Usitatibacteraceae</taxon>
        <taxon>Usitatibacter</taxon>
    </lineage>
</organism>
<keyword evidence="1" id="KW-0732">Signal</keyword>
<evidence type="ECO:0000313" key="2">
    <source>
        <dbReference type="EMBL" id="QJR13099.1"/>
    </source>
</evidence>
<evidence type="ECO:0000256" key="1">
    <source>
        <dbReference type="SAM" id="SignalP"/>
    </source>
</evidence>
<sequence length="263" mass="28264">MKKILALLAAAGLMLGSLNAAAAAANYSDTWWNPQEVGTGLQMVQQGETAFVTLYTYGSNNEPLWLVASDARVYAYTSSGRPAFRGTLYRTRGTPFSDTHRNADTQTIPVGEIFLTATDDNALAIQYTVNNITVAKQLERLTFSRTGGAGNYIGSFTLRLSPNDTSPPYGTREYNADFLLIIGEGDQAVLRVEEPIGGLCDYRGPYTQAGRYGSFAGSYTCLTGDSGQFQVAQLEFTDGGVTGTLNLAGRDGLGRGRFGAVRR</sequence>
<feature type="chain" id="PRO_5026983682" evidence="1">
    <location>
        <begin position="23"/>
        <end position="263"/>
    </location>
</feature>